<feature type="domain" description="NADP-dependent oxidoreductase" evidence="2">
    <location>
        <begin position="15"/>
        <end position="313"/>
    </location>
</feature>
<dbReference type="GO" id="GO:0005829">
    <property type="term" value="C:cytosol"/>
    <property type="evidence" value="ECO:0007669"/>
    <property type="project" value="TreeGrafter"/>
</dbReference>
<dbReference type="OrthoDB" id="9773828at2"/>
<keyword evidence="4" id="KW-1185">Reference proteome</keyword>
<dbReference type="InterPro" id="IPR023210">
    <property type="entry name" value="NADP_OxRdtase_dom"/>
</dbReference>
<name>A0A1I2YX80_9BACT</name>
<dbReference type="PANTHER" id="PTHR43364">
    <property type="entry name" value="NADH-SPECIFIC METHYLGLYOXAL REDUCTASE-RELATED"/>
    <property type="match status" value="1"/>
</dbReference>
<dbReference type="STRING" id="1436961.SAMN05421739_11048"/>
<dbReference type="EMBL" id="FOOT01000010">
    <property type="protein sequence ID" value="SFH29879.1"/>
    <property type="molecule type" value="Genomic_DNA"/>
</dbReference>
<dbReference type="RefSeq" id="WP_092105106.1">
    <property type="nucleotide sequence ID" value="NZ_FOOT01000010.1"/>
</dbReference>
<evidence type="ECO:0000313" key="4">
    <source>
        <dbReference type="Proteomes" id="UP000198724"/>
    </source>
</evidence>
<evidence type="ECO:0000256" key="1">
    <source>
        <dbReference type="ARBA" id="ARBA00023002"/>
    </source>
</evidence>
<keyword evidence="1" id="KW-0560">Oxidoreductase</keyword>
<organism evidence="3 4">
    <name type="scientific">Pontibacter chinhatensis</name>
    <dbReference type="NCBI Taxonomy" id="1436961"/>
    <lineage>
        <taxon>Bacteria</taxon>
        <taxon>Pseudomonadati</taxon>
        <taxon>Bacteroidota</taxon>
        <taxon>Cytophagia</taxon>
        <taxon>Cytophagales</taxon>
        <taxon>Hymenobacteraceae</taxon>
        <taxon>Pontibacter</taxon>
    </lineage>
</organism>
<dbReference type="GO" id="GO:0016491">
    <property type="term" value="F:oxidoreductase activity"/>
    <property type="evidence" value="ECO:0007669"/>
    <property type="project" value="UniProtKB-KW"/>
</dbReference>
<protein>
    <submittedName>
        <fullName evidence="3">Predicted oxidoreductase</fullName>
    </submittedName>
</protein>
<dbReference type="InterPro" id="IPR050523">
    <property type="entry name" value="AKR_Detox_Biosynth"/>
</dbReference>
<accession>A0A1I2YX80</accession>
<dbReference type="FunFam" id="3.20.20.100:FF:000004">
    <property type="entry name" value="Oxidoreductase, aldo/keto reductase"/>
    <property type="match status" value="1"/>
</dbReference>
<reference evidence="4" key="1">
    <citation type="submission" date="2016-10" db="EMBL/GenBank/DDBJ databases">
        <authorList>
            <person name="Varghese N."/>
            <person name="Submissions S."/>
        </authorList>
    </citation>
    <scope>NUCLEOTIDE SEQUENCE [LARGE SCALE GENOMIC DNA]</scope>
    <source>
        <strain evidence="4">LP51</strain>
    </source>
</reference>
<proteinExistence type="predicted"/>
<dbReference type="Pfam" id="PF00248">
    <property type="entry name" value="Aldo_ket_red"/>
    <property type="match status" value="1"/>
</dbReference>
<dbReference type="PANTHER" id="PTHR43364:SF6">
    <property type="entry name" value="OXIDOREDUCTASE-RELATED"/>
    <property type="match status" value="1"/>
</dbReference>
<dbReference type="Proteomes" id="UP000198724">
    <property type="component" value="Unassembled WGS sequence"/>
</dbReference>
<dbReference type="SUPFAM" id="SSF51430">
    <property type="entry name" value="NAD(P)-linked oxidoreductase"/>
    <property type="match status" value="1"/>
</dbReference>
<dbReference type="Gene3D" id="3.20.20.100">
    <property type="entry name" value="NADP-dependent oxidoreductase domain"/>
    <property type="match status" value="1"/>
</dbReference>
<evidence type="ECO:0000313" key="3">
    <source>
        <dbReference type="EMBL" id="SFH29879.1"/>
    </source>
</evidence>
<evidence type="ECO:0000259" key="2">
    <source>
        <dbReference type="Pfam" id="PF00248"/>
    </source>
</evidence>
<dbReference type="CDD" id="cd19081">
    <property type="entry name" value="AKR_AKR9C1"/>
    <property type="match status" value="1"/>
</dbReference>
<gene>
    <name evidence="3" type="ORF">SAMN05421739_11048</name>
</gene>
<dbReference type="InterPro" id="IPR036812">
    <property type="entry name" value="NAD(P)_OxRdtase_dom_sf"/>
</dbReference>
<dbReference type="AlphaFoldDB" id="A0A1I2YX80"/>
<sequence length="320" mass="35526">MNKRKLGNTSLQTSPIVVGANVFGWTLNEKESFAILDEAFEAGFNTIDTADAYSRWAEGNKGGESETIIGQWMKERGNRDQVVVITKVGSDMGQGHKDISEKYILKAAEDSLRRLQTDHIDLYFTHWDDDKTPVEETLGAYQKLIQAGKVRYIGASNLSPERLRASLKASQEHGLPRYEVFEPGYNLYDRQEYEQGVAPICQEEGLGVINYYALASGFLSGKYRQEEDLNKSVRGGGIKKYLDARGQRILAALDSLSEKHAVSQASIALAWLMHNPLVTAPIASATKSKHVQAFTEATQVVLRSEDMELLDNASAYTIPS</sequence>